<dbReference type="SUPFAM" id="SSF53098">
    <property type="entry name" value="Ribonuclease H-like"/>
    <property type="match status" value="1"/>
</dbReference>
<dbReference type="Pfam" id="PF00665">
    <property type="entry name" value="rve"/>
    <property type="match status" value="1"/>
</dbReference>
<evidence type="ECO:0000259" key="13">
    <source>
        <dbReference type="PROSITE" id="PS50994"/>
    </source>
</evidence>
<dbReference type="InterPro" id="IPR021109">
    <property type="entry name" value="Peptidase_aspartic_dom_sf"/>
</dbReference>
<keyword evidence="5" id="KW-0548">Nucleotidyltransferase</keyword>
<evidence type="ECO:0000259" key="12">
    <source>
        <dbReference type="PROSITE" id="PS50878"/>
    </source>
</evidence>
<dbReference type="Gene3D" id="3.10.20.370">
    <property type="match status" value="1"/>
</dbReference>
<dbReference type="Pfam" id="PF17921">
    <property type="entry name" value="Integrase_H2C2"/>
    <property type="match status" value="1"/>
</dbReference>
<keyword evidence="6" id="KW-0540">Nuclease</keyword>
<dbReference type="EMBL" id="OV696701">
    <property type="protein sequence ID" value="CAH1248403.1"/>
    <property type="molecule type" value="Genomic_DNA"/>
</dbReference>
<dbReference type="OrthoDB" id="10051443at2759"/>
<dbReference type="PROSITE" id="PS50994">
    <property type="entry name" value="INTEGRASE"/>
    <property type="match status" value="1"/>
</dbReference>
<dbReference type="Gene3D" id="1.10.4020.10">
    <property type="entry name" value="DNA breaking-rejoining enzymes"/>
    <property type="match status" value="1"/>
</dbReference>
<dbReference type="InterPro" id="IPR012337">
    <property type="entry name" value="RNaseH-like_sf"/>
</dbReference>
<evidence type="ECO:0000256" key="7">
    <source>
        <dbReference type="ARBA" id="ARBA00022759"/>
    </source>
</evidence>
<dbReference type="FunFam" id="3.30.420.10:FF:000032">
    <property type="entry name" value="Retrovirus-related Pol polyprotein from transposon 297-like Protein"/>
    <property type="match status" value="1"/>
</dbReference>
<dbReference type="InterPro" id="IPR036397">
    <property type="entry name" value="RNaseH_sf"/>
</dbReference>
<evidence type="ECO:0000256" key="6">
    <source>
        <dbReference type="ARBA" id="ARBA00022722"/>
    </source>
</evidence>
<evidence type="ECO:0000256" key="1">
    <source>
        <dbReference type="ARBA" id="ARBA00010879"/>
    </source>
</evidence>
<keyword evidence="9" id="KW-0695">RNA-directed DNA polymerase</keyword>
<dbReference type="SUPFAM" id="SSF50630">
    <property type="entry name" value="Acid proteases"/>
    <property type="match status" value="1"/>
</dbReference>
<dbReference type="InterPro" id="IPR041588">
    <property type="entry name" value="Integrase_H2C2"/>
</dbReference>
<dbReference type="GO" id="GO:0015074">
    <property type="term" value="P:DNA integration"/>
    <property type="evidence" value="ECO:0007669"/>
    <property type="project" value="InterPro"/>
</dbReference>
<dbReference type="CDD" id="cd09274">
    <property type="entry name" value="RNase_HI_RT_Ty3"/>
    <property type="match status" value="1"/>
</dbReference>
<feature type="domain" description="Integrase catalytic" evidence="13">
    <location>
        <begin position="655"/>
        <end position="813"/>
    </location>
</feature>
<dbReference type="SUPFAM" id="SSF56672">
    <property type="entry name" value="DNA/RNA polymerases"/>
    <property type="match status" value="1"/>
</dbReference>
<dbReference type="FunFam" id="3.10.20.370:FF:000001">
    <property type="entry name" value="Retrovirus-related Pol polyprotein from transposon 17.6-like protein"/>
    <property type="match status" value="1"/>
</dbReference>
<evidence type="ECO:0000256" key="3">
    <source>
        <dbReference type="ARBA" id="ARBA00012493"/>
    </source>
</evidence>
<dbReference type="InterPro" id="IPR001584">
    <property type="entry name" value="Integrase_cat-core"/>
</dbReference>
<dbReference type="InterPro" id="IPR050951">
    <property type="entry name" value="Retrovirus_Pol_polyprotein"/>
</dbReference>
<evidence type="ECO:0000256" key="11">
    <source>
        <dbReference type="SAM" id="MobiDB-lite"/>
    </source>
</evidence>
<dbReference type="PANTHER" id="PTHR37984">
    <property type="entry name" value="PROTEIN CBG26694"/>
    <property type="match status" value="1"/>
</dbReference>
<dbReference type="FunFam" id="3.30.70.270:FF:000026">
    <property type="entry name" value="Transposon Ty3-G Gag-Pol polyprotein"/>
    <property type="match status" value="1"/>
</dbReference>
<organism evidence="14 15">
    <name type="scientific">Branchiostoma lanceolatum</name>
    <name type="common">Common lancelet</name>
    <name type="synonym">Amphioxus lanceolatum</name>
    <dbReference type="NCBI Taxonomy" id="7740"/>
    <lineage>
        <taxon>Eukaryota</taxon>
        <taxon>Metazoa</taxon>
        <taxon>Chordata</taxon>
        <taxon>Cephalochordata</taxon>
        <taxon>Leptocardii</taxon>
        <taxon>Amphioxiformes</taxon>
        <taxon>Branchiostomatidae</taxon>
        <taxon>Branchiostoma</taxon>
    </lineage>
</organism>
<comment type="similarity">
    <text evidence="1">Belongs to the beta type-B retroviral polymerase family. HERV class-II K(HML-2) pol subfamily.</text>
</comment>
<evidence type="ECO:0000256" key="4">
    <source>
        <dbReference type="ARBA" id="ARBA00022679"/>
    </source>
</evidence>
<dbReference type="InterPro" id="IPR043128">
    <property type="entry name" value="Rev_trsase/Diguanyl_cyclase"/>
</dbReference>
<dbReference type="EC" id="3.1.26.4" evidence="2"/>
<dbReference type="Pfam" id="PF22938">
    <property type="entry name" value="Integrase_p58_C"/>
    <property type="match status" value="1"/>
</dbReference>
<evidence type="ECO:0000256" key="5">
    <source>
        <dbReference type="ARBA" id="ARBA00022695"/>
    </source>
</evidence>
<protein>
    <recommendedName>
        <fullName evidence="10">Gypsy retrotransposon integrase-like protein 1</fullName>
        <ecNumber evidence="3">2.7.7.49</ecNumber>
        <ecNumber evidence="2">3.1.26.4</ecNumber>
    </recommendedName>
</protein>
<feature type="region of interest" description="Disordered" evidence="11">
    <location>
        <begin position="442"/>
        <end position="484"/>
    </location>
</feature>
<dbReference type="Pfam" id="PF17917">
    <property type="entry name" value="RT_RNaseH"/>
    <property type="match status" value="1"/>
</dbReference>
<dbReference type="GO" id="GO:0003964">
    <property type="term" value="F:RNA-directed DNA polymerase activity"/>
    <property type="evidence" value="ECO:0007669"/>
    <property type="project" value="UniProtKB-KW"/>
</dbReference>
<evidence type="ECO:0000313" key="14">
    <source>
        <dbReference type="EMBL" id="CAH1248403.1"/>
    </source>
</evidence>
<dbReference type="InterPro" id="IPR000477">
    <property type="entry name" value="RT_dom"/>
</dbReference>
<dbReference type="Pfam" id="PF00078">
    <property type="entry name" value="RVT_1"/>
    <property type="match status" value="1"/>
</dbReference>
<dbReference type="Gene3D" id="3.30.70.270">
    <property type="match status" value="2"/>
</dbReference>
<evidence type="ECO:0000256" key="9">
    <source>
        <dbReference type="ARBA" id="ARBA00022918"/>
    </source>
</evidence>
<dbReference type="GO" id="GO:0003676">
    <property type="term" value="F:nucleic acid binding"/>
    <property type="evidence" value="ECO:0007669"/>
    <property type="project" value="InterPro"/>
</dbReference>
<keyword evidence="8" id="KW-0378">Hydrolase</keyword>
<evidence type="ECO:0000256" key="2">
    <source>
        <dbReference type="ARBA" id="ARBA00012180"/>
    </source>
</evidence>
<dbReference type="Gene3D" id="2.40.70.10">
    <property type="entry name" value="Acid Proteases"/>
    <property type="match status" value="1"/>
</dbReference>
<dbReference type="Gene3D" id="3.10.10.10">
    <property type="entry name" value="HIV Type 1 Reverse Transcriptase, subunit A, domain 1"/>
    <property type="match status" value="1"/>
</dbReference>
<keyword evidence="15" id="KW-1185">Reference proteome</keyword>
<dbReference type="Proteomes" id="UP000838412">
    <property type="component" value="Chromosome 16"/>
</dbReference>
<feature type="compositionally biased region" description="Basic and acidic residues" evidence="11">
    <location>
        <begin position="461"/>
        <end position="472"/>
    </location>
</feature>
<keyword evidence="4" id="KW-0808">Transferase</keyword>
<evidence type="ECO:0000256" key="10">
    <source>
        <dbReference type="ARBA" id="ARBA00039658"/>
    </source>
</evidence>
<dbReference type="Gene3D" id="1.10.340.70">
    <property type="match status" value="1"/>
</dbReference>
<evidence type="ECO:0000313" key="15">
    <source>
        <dbReference type="Proteomes" id="UP000838412"/>
    </source>
</evidence>
<dbReference type="InterPro" id="IPR038269">
    <property type="entry name" value="SCAN_sf"/>
</dbReference>
<dbReference type="CDD" id="cd01647">
    <property type="entry name" value="RT_LTR"/>
    <property type="match status" value="1"/>
</dbReference>
<dbReference type="InterPro" id="IPR054465">
    <property type="entry name" value="Integrase_p58-like_C"/>
</dbReference>
<dbReference type="Gene3D" id="3.30.420.10">
    <property type="entry name" value="Ribonuclease H-like superfamily/Ribonuclease H"/>
    <property type="match status" value="1"/>
</dbReference>
<dbReference type="SUPFAM" id="SSF47353">
    <property type="entry name" value="Retrovirus capsid dimerization domain-like"/>
    <property type="match status" value="1"/>
</dbReference>
<dbReference type="InterPro" id="IPR041373">
    <property type="entry name" value="RT_RNaseH"/>
</dbReference>
<dbReference type="InterPro" id="IPR043502">
    <property type="entry name" value="DNA/RNA_pol_sf"/>
</dbReference>
<dbReference type="EC" id="2.7.7.49" evidence="3"/>
<sequence length="1433" mass="162426">MAPPKFSQMSVASLRKACGERGIDPSAMDKEDMLASLYSHEHKQQADEASAVKLKELELEKLKLELETAKVRHNAEHQLLVEERRLLETKLELEGHKLTPATTESTKGPKIPQFYEGEDVEVYLTTFERLATANGWPKSRWAPKLAALLSGKAREAFVQLSEIDSMDYDKVKLAIYAKYELTAEEYRHRFRTSRKQPSDSYKEWLCKLNVGLGRWADAAERERQKKDDTKEQFLTKLIIREQFLEGCPPDLADKLQEQDIWEPKDLATAADRITNKHKFANSGASSSSPQLTCSYCKNPGHDIRSCKKLKAKPQNSMFCDGRYQFWDSDQPIPDNKWSMEGAIDGRRVHIYRDTGSTMTFVNGKYVSQKSYLGDFIRVRMANGTVDEIPTALVTLNVAGEQKQIEVGVMNTPFPVLLGNDYHTACVVTRAQAHRAHAAEEKIAEEASTSDVHPTPLYTLDDTTRENSDDHAIADPLGTADEDEGDIAAPLGVPHHAPTLTTSLDAADDASVFDVTPQRLLAQQSADQSLQSAWRDAIPELESRHLQTCYVKRHGYLMRKWTPTQRQGEDGAAPDMSPVFQVVVPAEHRIQVLRLAHTIPLAGHLGITRTRERILQHFYWPGLFRDVKRFCKGCPECQRSATRRAGEKHTMVAPPIIGKPFRRIGIDIVGPLQRSNSGNKFILTMVDHATRYPEAIPLPSTEAERVAKALMTFFSRVGIPEEILTDQGANFLSTVLTQMCEKLGIHKLRTSPYHPQTNGVCERFNGTLKAMLRKLVSEDAKDWDDYLPFVCFAYRETPCASTGFSPFELTFGRQVRGPLMVLRETWLDEEEQEDSLADYITDLKTKLEWMQEWSLQQQETTQKKSKAWYDKTARDREFSVGDQVLVLLPSATSKLQRQWRGPYTIMQKMNSVDYKVDTGRRTKRIRIYHVNLLRPWEQPMQVAGSTTLEEDLPGLDTAVSESAELSEITYGPDLSDMQLAELHCLVRKHSAVISGNPGKTTAAEFDILTHNDQPTHQRAYPIPHKVRPELQREIHNLQKLGIIQESESPYNAPIVLVNKKDGGVRMCVDYRKLNNETIADRYPMPRIDETIDGVGASRYISVIDLTKGFYQIPLSSRARSKSAFQTFLGHFEFTRMPFGMKNAPACFQRMMDKILRGAEEYARAVMDDIVVSSLTWEDHLNHLDDIFARLAKACLTVKPSKCRLAMPRADYLGKVVGQGEVCPMSSKVAAIQNTPAPKTKKGVRAFIGLVNYYKDFIANMANVAAPLTDLLKKNQPNHINWTPQCAAAFNKLKEALCHEPVLKIANHDKPFIVQVDACDNGIGAVLSQRDAAGCDHPIAYRSRKLTDRQRKWSTIEKECYAILFATEQFRYYIYGRPFTVQSDHKPLTWLGQLRDKNRRLMRWSFLLQEHDIVFEHKKGVQNGNADGLSRAWDI</sequence>
<dbReference type="PROSITE" id="PS50878">
    <property type="entry name" value="RT_POL"/>
    <property type="match status" value="1"/>
</dbReference>
<reference evidence="14" key="1">
    <citation type="submission" date="2022-01" db="EMBL/GenBank/DDBJ databases">
        <authorList>
            <person name="Braso-Vives M."/>
        </authorList>
    </citation>
    <scope>NUCLEOTIDE SEQUENCE</scope>
</reference>
<feature type="domain" description="Reverse transcriptase" evidence="12">
    <location>
        <begin position="1037"/>
        <end position="1215"/>
    </location>
</feature>
<dbReference type="GO" id="GO:0004523">
    <property type="term" value="F:RNA-DNA hybrid ribonuclease activity"/>
    <property type="evidence" value="ECO:0007669"/>
    <property type="project" value="UniProtKB-EC"/>
</dbReference>
<accession>A0A8J9Z743</accession>
<gene>
    <name evidence="14" type="primary">GIN1</name>
    <name evidence="14" type="ORF">BLAG_LOCUS9746</name>
</gene>
<evidence type="ECO:0000256" key="8">
    <source>
        <dbReference type="ARBA" id="ARBA00022801"/>
    </source>
</evidence>
<proteinExistence type="inferred from homology"/>
<name>A0A8J9Z743_BRALA</name>
<dbReference type="PANTHER" id="PTHR37984:SF5">
    <property type="entry name" value="PROTEIN NYNRIN-LIKE"/>
    <property type="match status" value="1"/>
</dbReference>
<dbReference type="FunFam" id="1.10.340.70:FF:000001">
    <property type="entry name" value="Retrovirus-related Pol polyprotein from transposon gypsy-like Protein"/>
    <property type="match status" value="1"/>
</dbReference>
<keyword evidence="7" id="KW-0255">Endonuclease</keyword>